<evidence type="ECO:0000256" key="1">
    <source>
        <dbReference type="ARBA" id="ARBA00003408"/>
    </source>
</evidence>
<reference evidence="14" key="2">
    <citation type="journal article" date="2021" name="PeerJ">
        <title>Extensive microbial diversity within the chicken gut microbiome revealed by metagenomics and culture.</title>
        <authorList>
            <person name="Gilroy R."/>
            <person name="Ravi A."/>
            <person name="Getino M."/>
            <person name="Pursley I."/>
            <person name="Horton D.L."/>
            <person name="Alikhan N.F."/>
            <person name="Baker D."/>
            <person name="Gharbi K."/>
            <person name="Hall N."/>
            <person name="Watson M."/>
            <person name="Adriaenssens E.M."/>
            <person name="Foster-Nyarko E."/>
            <person name="Jarju S."/>
            <person name="Secka A."/>
            <person name="Antonio M."/>
            <person name="Oren A."/>
            <person name="Chaudhuri R.R."/>
            <person name="La Ragione R."/>
            <person name="Hildebrand F."/>
            <person name="Pallen M.J."/>
        </authorList>
    </citation>
    <scope>NUCLEOTIDE SEQUENCE</scope>
    <source>
        <strain evidence="14">ChiBcec16-1751</strain>
    </source>
</reference>
<keyword evidence="8 13" id="KW-0812">Transmembrane</keyword>
<evidence type="ECO:0000256" key="5">
    <source>
        <dbReference type="ARBA" id="ARBA00022448"/>
    </source>
</evidence>
<keyword evidence="5" id="KW-0813">Transport</keyword>
<feature type="transmembrane region" description="Helical" evidence="13">
    <location>
        <begin position="391"/>
        <end position="409"/>
    </location>
</feature>
<evidence type="ECO:0000256" key="7">
    <source>
        <dbReference type="ARBA" id="ARBA00022475"/>
    </source>
</evidence>
<feature type="transmembrane region" description="Helical" evidence="13">
    <location>
        <begin position="321"/>
        <end position="341"/>
    </location>
</feature>
<protein>
    <recommendedName>
        <fullName evidence="4">Probable multidrug resistance protein NorM</fullName>
    </recommendedName>
    <alternativeName>
        <fullName evidence="12">Multidrug-efflux transporter</fullName>
    </alternativeName>
</protein>
<reference evidence="14" key="1">
    <citation type="submission" date="2020-10" db="EMBL/GenBank/DDBJ databases">
        <authorList>
            <person name="Gilroy R."/>
        </authorList>
    </citation>
    <scope>NUCLEOTIDE SEQUENCE</scope>
    <source>
        <strain evidence="14">ChiBcec16-1751</strain>
    </source>
</reference>
<comment type="function">
    <text evidence="1">Multidrug efflux pump.</text>
</comment>
<keyword evidence="7" id="KW-1003">Cell membrane</keyword>
<dbReference type="PIRSF" id="PIRSF006603">
    <property type="entry name" value="DinF"/>
    <property type="match status" value="1"/>
</dbReference>
<comment type="subcellular location">
    <subcellularLocation>
        <location evidence="2">Cell membrane</location>
        <topology evidence="2">Multi-pass membrane protein</topology>
    </subcellularLocation>
</comment>
<evidence type="ECO:0000313" key="14">
    <source>
        <dbReference type="EMBL" id="HIS64911.1"/>
    </source>
</evidence>
<feature type="transmembrane region" description="Helical" evidence="13">
    <location>
        <begin position="242"/>
        <end position="267"/>
    </location>
</feature>
<evidence type="ECO:0000256" key="2">
    <source>
        <dbReference type="ARBA" id="ARBA00004651"/>
    </source>
</evidence>
<evidence type="ECO:0000256" key="6">
    <source>
        <dbReference type="ARBA" id="ARBA00022449"/>
    </source>
</evidence>
<dbReference type="GO" id="GO:0015297">
    <property type="term" value="F:antiporter activity"/>
    <property type="evidence" value="ECO:0007669"/>
    <property type="project" value="UniProtKB-KW"/>
</dbReference>
<dbReference type="GO" id="GO:0042910">
    <property type="term" value="F:xenobiotic transmembrane transporter activity"/>
    <property type="evidence" value="ECO:0007669"/>
    <property type="project" value="InterPro"/>
</dbReference>
<dbReference type="PANTHER" id="PTHR43298">
    <property type="entry name" value="MULTIDRUG RESISTANCE PROTEIN NORM-RELATED"/>
    <property type="match status" value="1"/>
</dbReference>
<dbReference type="GO" id="GO:0006811">
    <property type="term" value="P:monoatomic ion transport"/>
    <property type="evidence" value="ECO:0007669"/>
    <property type="project" value="UniProtKB-KW"/>
</dbReference>
<dbReference type="InterPro" id="IPR002528">
    <property type="entry name" value="MATE_fam"/>
</dbReference>
<evidence type="ECO:0000256" key="4">
    <source>
        <dbReference type="ARBA" id="ARBA00020268"/>
    </source>
</evidence>
<evidence type="ECO:0000256" key="3">
    <source>
        <dbReference type="ARBA" id="ARBA00010199"/>
    </source>
</evidence>
<feature type="transmembrane region" description="Helical" evidence="13">
    <location>
        <begin position="63"/>
        <end position="82"/>
    </location>
</feature>
<evidence type="ECO:0000256" key="8">
    <source>
        <dbReference type="ARBA" id="ARBA00022692"/>
    </source>
</evidence>
<dbReference type="Proteomes" id="UP000886741">
    <property type="component" value="Unassembled WGS sequence"/>
</dbReference>
<dbReference type="NCBIfam" id="TIGR00797">
    <property type="entry name" value="matE"/>
    <property type="match status" value="1"/>
</dbReference>
<feature type="transmembrane region" description="Helical" evidence="13">
    <location>
        <begin position="94"/>
        <end position="123"/>
    </location>
</feature>
<gene>
    <name evidence="14" type="ORF">IAA83_06025</name>
</gene>
<dbReference type="AlphaFoldDB" id="A0A9D1JT80"/>
<accession>A0A9D1JT80</accession>
<evidence type="ECO:0000313" key="15">
    <source>
        <dbReference type="Proteomes" id="UP000886741"/>
    </source>
</evidence>
<comment type="similarity">
    <text evidence="3">Belongs to the multi antimicrobial extrusion (MATE) (TC 2.A.66.1) family.</text>
</comment>
<feature type="transmembrane region" description="Helical" evidence="13">
    <location>
        <begin position="361"/>
        <end position="379"/>
    </location>
</feature>
<keyword evidence="11 13" id="KW-0472">Membrane</keyword>
<feature type="transmembrane region" description="Helical" evidence="13">
    <location>
        <begin position="287"/>
        <end position="309"/>
    </location>
</feature>
<comment type="caution">
    <text evidence="14">The sequence shown here is derived from an EMBL/GenBank/DDBJ whole genome shotgun (WGS) entry which is preliminary data.</text>
</comment>
<dbReference type="GO" id="GO:0005886">
    <property type="term" value="C:plasma membrane"/>
    <property type="evidence" value="ECO:0007669"/>
    <property type="project" value="UniProtKB-SubCell"/>
</dbReference>
<feature type="transmembrane region" description="Helical" evidence="13">
    <location>
        <begin position="143"/>
        <end position="164"/>
    </location>
</feature>
<feature type="transmembrane region" description="Helical" evidence="13">
    <location>
        <begin position="421"/>
        <end position="440"/>
    </location>
</feature>
<proteinExistence type="inferred from homology"/>
<feature type="transmembrane region" description="Helical" evidence="13">
    <location>
        <begin position="198"/>
        <end position="221"/>
    </location>
</feature>
<evidence type="ECO:0000256" key="11">
    <source>
        <dbReference type="ARBA" id="ARBA00023136"/>
    </source>
</evidence>
<feature type="transmembrane region" description="Helical" evidence="13">
    <location>
        <begin position="171"/>
        <end position="192"/>
    </location>
</feature>
<dbReference type="PANTHER" id="PTHR43298:SF2">
    <property type="entry name" value="FMN_FAD EXPORTER YEEO-RELATED"/>
    <property type="match status" value="1"/>
</dbReference>
<sequence length="454" mass="49980">MGTTVQNNKIVNGVVWKQMLLFFFPIFLGTLFQQLYSMIDAVILGRFVGKEALAAVGGTDLEVINLLVNFFVGLSSGASVVISQHYGARHRMALRCAVCTAIVLAVVCGGLLTLVGVFGSPTILRWIKTPEDIFHYAEDYMRFYFLGMIPSMIYNMGSGIFRAVGDARRPLYFLAVCCVLNIVLDLLLVVVIPLGTAGAAIATSIAQVICAVLVLVSLCRTKDIFRLHLKRIYFQPSLLSHMLRIALPAGVQSSMYSISNVFIQAFINGLGTDSIAAWAAFRKVDSVYWPISSALGITVMTFVGQNLGARRYDRLKSTIRTGFILQFSITAAIVALMVLFRNPLIAIFNEDTAVREIGGEILLAITPYYFLYICIEILSGAMRGVGESLKPALLTVGGICALRLVYLFLFVGDTPTNSGIAFSYPLTWGVTTVLFIIYYLRGRWLRHHIQQQTA</sequence>
<dbReference type="CDD" id="cd13138">
    <property type="entry name" value="MATE_yoeA_like"/>
    <property type="match status" value="1"/>
</dbReference>
<name>A0A9D1JT80_9FIRM</name>
<keyword evidence="10" id="KW-0406">Ion transport</keyword>
<evidence type="ECO:0000256" key="12">
    <source>
        <dbReference type="ARBA" id="ARBA00031636"/>
    </source>
</evidence>
<keyword evidence="9 13" id="KW-1133">Transmembrane helix</keyword>
<dbReference type="EMBL" id="DVJJ01000089">
    <property type="protein sequence ID" value="HIS64911.1"/>
    <property type="molecule type" value="Genomic_DNA"/>
</dbReference>
<evidence type="ECO:0000256" key="10">
    <source>
        <dbReference type="ARBA" id="ARBA00023065"/>
    </source>
</evidence>
<evidence type="ECO:0000256" key="13">
    <source>
        <dbReference type="SAM" id="Phobius"/>
    </source>
</evidence>
<feature type="transmembrane region" description="Helical" evidence="13">
    <location>
        <begin position="20"/>
        <end position="43"/>
    </location>
</feature>
<keyword evidence="6" id="KW-0050">Antiport</keyword>
<organism evidence="14 15">
    <name type="scientific">Candidatus Avoscillospira avistercoris</name>
    <dbReference type="NCBI Taxonomy" id="2840707"/>
    <lineage>
        <taxon>Bacteria</taxon>
        <taxon>Bacillati</taxon>
        <taxon>Bacillota</taxon>
        <taxon>Clostridia</taxon>
        <taxon>Eubacteriales</taxon>
        <taxon>Oscillospiraceae</taxon>
        <taxon>Oscillospiraceae incertae sedis</taxon>
        <taxon>Candidatus Avoscillospira</taxon>
    </lineage>
</organism>
<dbReference type="InterPro" id="IPR050222">
    <property type="entry name" value="MATE_MdtK"/>
</dbReference>
<dbReference type="InterPro" id="IPR048279">
    <property type="entry name" value="MdtK-like"/>
</dbReference>
<dbReference type="Pfam" id="PF01554">
    <property type="entry name" value="MatE"/>
    <property type="match status" value="2"/>
</dbReference>
<evidence type="ECO:0000256" key="9">
    <source>
        <dbReference type="ARBA" id="ARBA00022989"/>
    </source>
</evidence>